<keyword evidence="3" id="KW-0012">Acyltransferase</keyword>
<dbReference type="Proteomes" id="UP000316256">
    <property type="component" value="Unassembled WGS sequence"/>
</dbReference>
<accession>A0A541B184</accession>
<evidence type="ECO:0000256" key="1">
    <source>
        <dbReference type="ARBA" id="ARBA00008694"/>
    </source>
</evidence>
<dbReference type="SUPFAM" id="SSF55729">
    <property type="entry name" value="Acyl-CoA N-acyltransferases (Nat)"/>
    <property type="match status" value="1"/>
</dbReference>
<dbReference type="InterPro" id="IPR051016">
    <property type="entry name" value="Diverse_Substrate_AcTransf"/>
</dbReference>
<dbReference type="PANTHER" id="PTHR10545:SF29">
    <property type="entry name" value="GH14572P-RELATED"/>
    <property type="match status" value="1"/>
</dbReference>
<dbReference type="InterPro" id="IPR016181">
    <property type="entry name" value="Acyl_CoA_acyltransferase"/>
</dbReference>
<keyword evidence="2 5" id="KW-0808">Transferase</keyword>
<evidence type="ECO:0000256" key="2">
    <source>
        <dbReference type="ARBA" id="ARBA00022679"/>
    </source>
</evidence>
<sequence length="155" mass="17091">MIRRVTPDDVAAVTGLVYELAEYEKARHECTVTVTQMATALFGDHPSVFGHVAEQDGEVVGTALWFLNFSTWDGVHGIYLEDLYVKPEFRGGGHGKALLTALARECTSKGYSRLSWSVLDWNAPSIAFYESLDANAQDEWTTYRLSGDALARLGA</sequence>
<dbReference type="AlphaFoldDB" id="A0A541B184"/>
<dbReference type="Pfam" id="PF00583">
    <property type="entry name" value="Acetyltransf_1"/>
    <property type="match status" value="1"/>
</dbReference>
<organism evidence="5 6">
    <name type="scientific">Rhodococcus spelaei</name>
    <dbReference type="NCBI Taxonomy" id="2546320"/>
    <lineage>
        <taxon>Bacteria</taxon>
        <taxon>Bacillati</taxon>
        <taxon>Actinomycetota</taxon>
        <taxon>Actinomycetes</taxon>
        <taxon>Mycobacteriales</taxon>
        <taxon>Nocardiaceae</taxon>
        <taxon>Rhodococcus</taxon>
    </lineage>
</organism>
<comment type="similarity">
    <text evidence="1">Belongs to the acetyltransferase family.</text>
</comment>
<gene>
    <name evidence="5" type="ORF">FK531_19685</name>
</gene>
<dbReference type="Gene3D" id="3.40.630.30">
    <property type="match status" value="1"/>
</dbReference>
<evidence type="ECO:0000313" key="5">
    <source>
        <dbReference type="EMBL" id="TQF66086.1"/>
    </source>
</evidence>
<dbReference type="CDD" id="cd04301">
    <property type="entry name" value="NAT_SF"/>
    <property type="match status" value="1"/>
</dbReference>
<reference evidence="5 6" key="1">
    <citation type="submission" date="2019-06" db="EMBL/GenBank/DDBJ databases">
        <title>Rhodococcus spaelei sp. nov., isolated from a cave.</title>
        <authorList>
            <person name="Lee S.D."/>
        </authorList>
    </citation>
    <scope>NUCLEOTIDE SEQUENCE [LARGE SCALE GENOMIC DNA]</scope>
    <source>
        <strain evidence="5 6">C9-5</strain>
    </source>
</reference>
<dbReference type="RefSeq" id="WP_142102380.1">
    <property type="nucleotide sequence ID" value="NZ_VIGH01000009.1"/>
</dbReference>
<dbReference type="PANTHER" id="PTHR10545">
    <property type="entry name" value="DIAMINE N-ACETYLTRANSFERASE"/>
    <property type="match status" value="1"/>
</dbReference>
<dbReference type="FunFam" id="3.40.630.30:FF:000064">
    <property type="entry name" value="GNAT family acetyltransferase"/>
    <property type="match status" value="1"/>
</dbReference>
<evidence type="ECO:0000256" key="3">
    <source>
        <dbReference type="ARBA" id="ARBA00023315"/>
    </source>
</evidence>
<evidence type="ECO:0000259" key="4">
    <source>
        <dbReference type="PROSITE" id="PS51186"/>
    </source>
</evidence>
<dbReference type="OrthoDB" id="9805924at2"/>
<dbReference type="EMBL" id="VIGH01000009">
    <property type="protein sequence ID" value="TQF66086.1"/>
    <property type="molecule type" value="Genomic_DNA"/>
</dbReference>
<protein>
    <submittedName>
        <fullName evidence="5">GNAT family N-acetyltransferase</fullName>
    </submittedName>
</protein>
<comment type="caution">
    <text evidence="5">The sequence shown here is derived from an EMBL/GenBank/DDBJ whole genome shotgun (WGS) entry which is preliminary data.</text>
</comment>
<dbReference type="GO" id="GO:0008080">
    <property type="term" value="F:N-acetyltransferase activity"/>
    <property type="evidence" value="ECO:0007669"/>
    <property type="project" value="UniProtKB-ARBA"/>
</dbReference>
<dbReference type="InterPro" id="IPR000182">
    <property type="entry name" value="GNAT_dom"/>
</dbReference>
<name>A0A541B184_9NOCA</name>
<keyword evidence="6" id="KW-1185">Reference proteome</keyword>
<evidence type="ECO:0000313" key="6">
    <source>
        <dbReference type="Proteomes" id="UP000316256"/>
    </source>
</evidence>
<proteinExistence type="inferred from homology"/>
<dbReference type="PROSITE" id="PS51186">
    <property type="entry name" value="GNAT"/>
    <property type="match status" value="1"/>
</dbReference>
<feature type="domain" description="N-acetyltransferase" evidence="4">
    <location>
        <begin position="1"/>
        <end position="155"/>
    </location>
</feature>